<evidence type="ECO:0000256" key="1">
    <source>
        <dbReference type="SAM" id="Phobius"/>
    </source>
</evidence>
<gene>
    <name evidence="3" type="ORF">LKD36_08940</name>
</gene>
<evidence type="ECO:0000313" key="4">
    <source>
        <dbReference type="Proteomes" id="UP001198220"/>
    </source>
</evidence>
<dbReference type="Proteomes" id="UP001198220">
    <property type="component" value="Unassembled WGS sequence"/>
</dbReference>
<comment type="caution">
    <text evidence="3">The sequence shown here is derived from an EMBL/GenBank/DDBJ whole genome shotgun (WGS) entry which is preliminary data.</text>
</comment>
<evidence type="ECO:0000259" key="2">
    <source>
        <dbReference type="Pfam" id="PF12164"/>
    </source>
</evidence>
<keyword evidence="1" id="KW-0812">Transmembrane</keyword>
<feature type="transmembrane region" description="Helical" evidence="1">
    <location>
        <begin position="99"/>
        <end position="120"/>
    </location>
</feature>
<feature type="transmembrane region" description="Helical" evidence="1">
    <location>
        <begin position="150"/>
        <end position="167"/>
    </location>
</feature>
<protein>
    <submittedName>
        <fullName evidence="3">Stage V sporulation protein AA</fullName>
    </submittedName>
</protein>
<sequence length="208" mass="23730">MSEILYMKIERNSRVTHADVRLGDVAGLECVNRSVTARLNAMRILRFREQEVKRYVISVMKVIEMIHELYPQLEIQNLGESEFIVEYDISVQKSEILEIVKVAVLCVLIFIGSAFSIMVFNNDVGVDDVFARTYELLTGQPSSGYTVMELMYSVGIAVGIIVFYNHFGKKRFTDDPTPIEVQMRLYEDDVNTALAAESSRRNKTIDVD</sequence>
<dbReference type="Gene3D" id="2.60.480.10">
    <property type="entry name" value="eubacterium ventriosum atcc domain"/>
    <property type="match status" value="1"/>
</dbReference>
<keyword evidence="1" id="KW-0472">Membrane</keyword>
<keyword evidence="4" id="KW-1185">Reference proteome</keyword>
<accession>A0AAE3DC36</accession>
<dbReference type="InterPro" id="IPR021997">
    <property type="entry name" value="SporV_AA"/>
</dbReference>
<dbReference type="AlphaFoldDB" id="A0AAE3DC36"/>
<dbReference type="Pfam" id="PF12164">
    <property type="entry name" value="SporV_AA"/>
    <property type="match status" value="1"/>
</dbReference>
<evidence type="ECO:0000313" key="3">
    <source>
        <dbReference type="EMBL" id="MCC2126306.1"/>
    </source>
</evidence>
<name>A0AAE3DC36_9FIRM</name>
<dbReference type="RefSeq" id="WP_118770962.1">
    <property type="nucleotide sequence ID" value="NZ_JAJEPS010000007.1"/>
</dbReference>
<dbReference type="InterPro" id="IPR038548">
    <property type="entry name" value="SporV_AA_N_sf"/>
</dbReference>
<feature type="domain" description="Stage V sporulation protein AA" evidence="2">
    <location>
        <begin position="3"/>
        <end position="88"/>
    </location>
</feature>
<organism evidence="3 4">
    <name type="scientific">Hominiventricola filiformis</name>
    <dbReference type="NCBI Taxonomy" id="2885352"/>
    <lineage>
        <taxon>Bacteria</taxon>
        <taxon>Bacillati</taxon>
        <taxon>Bacillota</taxon>
        <taxon>Clostridia</taxon>
        <taxon>Lachnospirales</taxon>
        <taxon>Lachnospiraceae</taxon>
        <taxon>Hominiventricola</taxon>
    </lineage>
</organism>
<proteinExistence type="predicted"/>
<dbReference type="EMBL" id="JAJEPS010000007">
    <property type="protein sequence ID" value="MCC2126306.1"/>
    <property type="molecule type" value="Genomic_DNA"/>
</dbReference>
<reference evidence="3 4" key="1">
    <citation type="submission" date="2021-10" db="EMBL/GenBank/DDBJ databases">
        <title>Anaerobic single-cell dispensing facilitates the cultivation of human gut bacteria.</title>
        <authorList>
            <person name="Afrizal A."/>
        </authorList>
    </citation>
    <scope>NUCLEOTIDE SEQUENCE [LARGE SCALE GENOMIC DNA]</scope>
    <source>
        <strain evidence="3 4">CLA-AA-H276</strain>
    </source>
</reference>
<keyword evidence="1" id="KW-1133">Transmembrane helix</keyword>